<name>A0A8H5FAM3_9AGAR</name>
<protein>
    <submittedName>
        <fullName evidence="1">Uncharacterized protein</fullName>
    </submittedName>
</protein>
<evidence type="ECO:0000313" key="2">
    <source>
        <dbReference type="Proteomes" id="UP000541558"/>
    </source>
</evidence>
<dbReference type="AlphaFoldDB" id="A0A8H5FAM3"/>
<proteinExistence type="predicted"/>
<dbReference type="Proteomes" id="UP000541558">
    <property type="component" value="Unassembled WGS sequence"/>
</dbReference>
<dbReference type="EMBL" id="JAACJK010000120">
    <property type="protein sequence ID" value="KAF5329891.1"/>
    <property type="molecule type" value="Genomic_DNA"/>
</dbReference>
<gene>
    <name evidence="1" type="ORF">D9611_013442</name>
</gene>
<comment type="caution">
    <text evidence="1">The sequence shown here is derived from an EMBL/GenBank/DDBJ whole genome shotgun (WGS) entry which is preliminary data.</text>
</comment>
<keyword evidence="2" id="KW-1185">Reference proteome</keyword>
<sequence length="71" mass="7369">MGNAGGCTPLAAIISVITFSSIVGITQVQVNSVDCIRSMSMGPVYAAISFHPADSSHVTNPRSSNIVYEVV</sequence>
<organism evidence="1 2">
    <name type="scientific">Ephemerocybe angulata</name>
    <dbReference type="NCBI Taxonomy" id="980116"/>
    <lineage>
        <taxon>Eukaryota</taxon>
        <taxon>Fungi</taxon>
        <taxon>Dikarya</taxon>
        <taxon>Basidiomycota</taxon>
        <taxon>Agaricomycotina</taxon>
        <taxon>Agaricomycetes</taxon>
        <taxon>Agaricomycetidae</taxon>
        <taxon>Agaricales</taxon>
        <taxon>Agaricineae</taxon>
        <taxon>Psathyrellaceae</taxon>
        <taxon>Ephemerocybe</taxon>
    </lineage>
</organism>
<reference evidence="1 2" key="1">
    <citation type="journal article" date="2020" name="ISME J.">
        <title>Uncovering the hidden diversity of litter-decomposition mechanisms in mushroom-forming fungi.</title>
        <authorList>
            <person name="Floudas D."/>
            <person name="Bentzer J."/>
            <person name="Ahren D."/>
            <person name="Johansson T."/>
            <person name="Persson P."/>
            <person name="Tunlid A."/>
        </authorList>
    </citation>
    <scope>NUCLEOTIDE SEQUENCE [LARGE SCALE GENOMIC DNA]</scope>
    <source>
        <strain evidence="1 2">CBS 175.51</strain>
    </source>
</reference>
<evidence type="ECO:0000313" key="1">
    <source>
        <dbReference type="EMBL" id="KAF5329891.1"/>
    </source>
</evidence>
<accession>A0A8H5FAM3</accession>